<gene>
    <name evidence="2" type="ORF">HAX54_041673</name>
</gene>
<dbReference type="Proteomes" id="UP000823775">
    <property type="component" value="Unassembled WGS sequence"/>
</dbReference>
<evidence type="ECO:0000313" key="3">
    <source>
        <dbReference type="Proteomes" id="UP000823775"/>
    </source>
</evidence>
<dbReference type="PANTHER" id="PTHR33233:SF17">
    <property type="entry name" value="DUF4283 DOMAIN-CONTAINING PROTEIN"/>
    <property type="match status" value="1"/>
</dbReference>
<dbReference type="EMBL" id="JACEIK010006029">
    <property type="protein sequence ID" value="MCE2054936.1"/>
    <property type="molecule type" value="Genomic_DNA"/>
</dbReference>
<keyword evidence="3" id="KW-1185">Reference proteome</keyword>
<feature type="region of interest" description="Disordered" evidence="1">
    <location>
        <begin position="126"/>
        <end position="159"/>
    </location>
</feature>
<comment type="caution">
    <text evidence="2">The sequence shown here is derived from an EMBL/GenBank/DDBJ whole genome shotgun (WGS) entry which is preliminary data.</text>
</comment>
<feature type="region of interest" description="Disordered" evidence="1">
    <location>
        <begin position="1"/>
        <end position="31"/>
    </location>
</feature>
<protein>
    <submittedName>
        <fullName evidence="2">Uncharacterized protein</fullName>
    </submittedName>
</protein>
<proteinExistence type="predicted"/>
<organism evidence="2 3">
    <name type="scientific">Datura stramonium</name>
    <name type="common">Jimsonweed</name>
    <name type="synonym">Common thornapple</name>
    <dbReference type="NCBI Taxonomy" id="4076"/>
    <lineage>
        <taxon>Eukaryota</taxon>
        <taxon>Viridiplantae</taxon>
        <taxon>Streptophyta</taxon>
        <taxon>Embryophyta</taxon>
        <taxon>Tracheophyta</taxon>
        <taxon>Spermatophyta</taxon>
        <taxon>Magnoliopsida</taxon>
        <taxon>eudicotyledons</taxon>
        <taxon>Gunneridae</taxon>
        <taxon>Pentapetalae</taxon>
        <taxon>asterids</taxon>
        <taxon>lamiids</taxon>
        <taxon>Solanales</taxon>
        <taxon>Solanaceae</taxon>
        <taxon>Solanoideae</taxon>
        <taxon>Datureae</taxon>
        <taxon>Datura</taxon>
    </lineage>
</organism>
<reference evidence="2 3" key="1">
    <citation type="journal article" date="2021" name="BMC Genomics">
        <title>Datura genome reveals duplications of psychoactive alkaloid biosynthetic genes and high mutation rate following tissue culture.</title>
        <authorList>
            <person name="Rajewski A."/>
            <person name="Carter-House D."/>
            <person name="Stajich J."/>
            <person name="Litt A."/>
        </authorList>
    </citation>
    <scope>NUCLEOTIDE SEQUENCE [LARGE SCALE GENOMIC DNA]</scope>
    <source>
        <strain evidence="2">AR-01</strain>
    </source>
</reference>
<evidence type="ECO:0000256" key="1">
    <source>
        <dbReference type="SAM" id="MobiDB-lite"/>
    </source>
</evidence>
<accession>A0ABS8W0H3</accession>
<name>A0ABS8W0H3_DATST</name>
<sequence>MAKGWQKKAKENSQSGQGTSEIWLPLPSHSGGMVLPPSGGESMLGKQISAQSGNKLAEQGMSLTYVTPSLQNGEKVVELSRAELNRANETWRTAIILYVIGASPPIASLERLLALIGHDCSEEKHTNPVMTPKYQDKAGNQEAAIKNVDQAAQPARYRQ</sequence>
<evidence type="ECO:0000313" key="2">
    <source>
        <dbReference type="EMBL" id="MCE2054936.1"/>
    </source>
</evidence>
<dbReference type="PANTHER" id="PTHR33233">
    <property type="entry name" value="ENDONUCLEASE/EXONUCLEASE/PHOSPHATASE"/>
    <property type="match status" value="1"/>
</dbReference>